<evidence type="ECO:0000256" key="1">
    <source>
        <dbReference type="ARBA" id="ARBA00004245"/>
    </source>
</evidence>
<dbReference type="SMART" id="SM00242">
    <property type="entry name" value="MYSc"/>
    <property type="match status" value="1"/>
</dbReference>
<dbReference type="Gene3D" id="3.40.850.10">
    <property type="entry name" value="Kinesin motor domain"/>
    <property type="match status" value="1"/>
</dbReference>
<dbReference type="FunFam" id="2.30.30.360:FF:000001">
    <property type="entry name" value="Myosin heavy chain"/>
    <property type="match status" value="1"/>
</dbReference>
<evidence type="ECO:0000256" key="7">
    <source>
        <dbReference type="ARBA" id="ARBA00022860"/>
    </source>
</evidence>
<dbReference type="GO" id="GO:0005912">
    <property type="term" value="C:adherens junction"/>
    <property type="evidence" value="ECO:0007669"/>
    <property type="project" value="Ensembl"/>
</dbReference>
<accession>A0A7N5JJ03</accession>
<dbReference type="GO" id="GO:0051295">
    <property type="term" value="P:establishment of meiotic spindle localization"/>
    <property type="evidence" value="ECO:0007669"/>
    <property type="project" value="Ensembl"/>
</dbReference>
<dbReference type="GO" id="GO:0042803">
    <property type="term" value="F:protein homodimerization activity"/>
    <property type="evidence" value="ECO:0007669"/>
    <property type="project" value="Ensembl"/>
</dbReference>
<feature type="binding site" evidence="24">
    <location>
        <begin position="174"/>
        <end position="181"/>
    </location>
    <ligand>
        <name>ATP</name>
        <dbReference type="ChEBI" id="CHEBI:30616"/>
    </ligand>
</feature>
<evidence type="ECO:0000256" key="2">
    <source>
        <dbReference type="ARBA" id="ARBA00004544"/>
    </source>
</evidence>
<keyword evidence="5 24" id="KW-0547">Nucleotide-binding</keyword>
<dbReference type="Pfam" id="PF00063">
    <property type="entry name" value="Myosin_head"/>
    <property type="match status" value="1"/>
</dbReference>
<keyword evidence="11 24" id="KW-0505">Motor protein</keyword>
<feature type="domain" description="Myosin N-terminal SH3-like" evidence="27">
    <location>
        <begin position="27"/>
        <end position="77"/>
    </location>
</feature>
<dbReference type="GO" id="GO:0005903">
    <property type="term" value="C:brush border"/>
    <property type="evidence" value="ECO:0007669"/>
    <property type="project" value="Ensembl"/>
</dbReference>
<dbReference type="PRINTS" id="PR00193">
    <property type="entry name" value="MYOSINHEAVY"/>
</dbReference>
<dbReference type="GO" id="GO:0005829">
    <property type="term" value="C:cytosol"/>
    <property type="evidence" value="ECO:0007669"/>
    <property type="project" value="Ensembl"/>
</dbReference>
<dbReference type="FunFam" id="4.10.270.10:FF:000001">
    <property type="entry name" value="Myosin heavy chain, non-muscle"/>
    <property type="match status" value="1"/>
</dbReference>
<dbReference type="GO" id="GO:0097513">
    <property type="term" value="C:myosin II filament"/>
    <property type="evidence" value="ECO:0007669"/>
    <property type="project" value="Ensembl"/>
</dbReference>
<evidence type="ECO:0000256" key="3">
    <source>
        <dbReference type="ARBA" id="ARBA00008314"/>
    </source>
</evidence>
<dbReference type="GO" id="GO:0030220">
    <property type="term" value="P:platelet formation"/>
    <property type="evidence" value="ECO:0007669"/>
    <property type="project" value="Ensembl"/>
</dbReference>
<dbReference type="GO" id="GO:0098609">
    <property type="term" value="P:cell-cell adhesion"/>
    <property type="evidence" value="ECO:0007669"/>
    <property type="project" value="Ensembl"/>
</dbReference>
<feature type="region of interest" description="Disordered" evidence="25">
    <location>
        <begin position="1898"/>
        <end position="1930"/>
    </location>
</feature>
<keyword evidence="4" id="KW-0963">Cytoplasm</keyword>
<dbReference type="InterPro" id="IPR036961">
    <property type="entry name" value="Kinesin_motor_dom_sf"/>
</dbReference>
<dbReference type="FunFam" id="1.20.5.340:FF:000007">
    <property type="entry name" value="Myosin heavy chain, non-muscle"/>
    <property type="match status" value="1"/>
</dbReference>
<dbReference type="GO" id="GO:0005178">
    <property type="term" value="F:integrin binding"/>
    <property type="evidence" value="ECO:0007669"/>
    <property type="project" value="Ensembl"/>
</dbReference>
<dbReference type="GO" id="GO:0001618">
    <property type="term" value="F:virus receptor activity"/>
    <property type="evidence" value="ECO:0007669"/>
    <property type="project" value="Ensembl"/>
</dbReference>
<dbReference type="GO" id="GO:0009898">
    <property type="term" value="C:cytoplasmic side of plasma membrane"/>
    <property type="evidence" value="ECO:0007669"/>
    <property type="project" value="Ensembl"/>
</dbReference>
<dbReference type="PROSITE" id="PS51456">
    <property type="entry name" value="MYOSIN_MOTOR"/>
    <property type="match status" value="1"/>
</dbReference>
<evidence type="ECO:0000313" key="29">
    <source>
        <dbReference type="Proteomes" id="UP000008912"/>
    </source>
</evidence>
<dbReference type="FunFam" id="3.40.850.10:FF:000175">
    <property type="entry name" value="Myosin heavy chain 9"/>
    <property type="match status" value="1"/>
</dbReference>
<keyword evidence="7" id="KW-0112">Calmodulin-binding</keyword>
<feature type="region of interest" description="Actin-binding" evidence="24">
    <location>
        <begin position="675"/>
        <end position="697"/>
    </location>
</feature>
<evidence type="ECO:0000256" key="23">
    <source>
        <dbReference type="ARBA" id="ARBA00083480"/>
    </source>
</evidence>
<evidence type="ECO:0000256" key="9">
    <source>
        <dbReference type="ARBA" id="ARBA00023054"/>
    </source>
</evidence>
<dbReference type="Gene3D" id="2.30.30.360">
    <property type="entry name" value="Myosin S1 fragment, N-terminal"/>
    <property type="match status" value="1"/>
</dbReference>
<dbReference type="GO" id="GO:0016604">
    <property type="term" value="C:nuclear body"/>
    <property type="evidence" value="ECO:0007669"/>
    <property type="project" value="Ensembl"/>
</dbReference>
<dbReference type="FunFam" id="3.30.70.1590:FF:000001">
    <property type="entry name" value="Myosin heavy chain"/>
    <property type="match status" value="1"/>
</dbReference>
<dbReference type="GO" id="GO:0060471">
    <property type="term" value="P:cortical granule exocytosis"/>
    <property type="evidence" value="ECO:0007669"/>
    <property type="project" value="Ensembl"/>
</dbReference>
<feature type="compositionally biased region" description="Basic and acidic residues" evidence="25">
    <location>
        <begin position="1143"/>
        <end position="1158"/>
    </location>
</feature>
<dbReference type="GO" id="GO:0015031">
    <property type="term" value="P:protein transport"/>
    <property type="evidence" value="ECO:0007669"/>
    <property type="project" value="Ensembl"/>
</dbReference>
<dbReference type="InParanoid" id="A0A7N5JJ03"/>
<dbReference type="GO" id="GO:0009986">
    <property type="term" value="C:cell surface"/>
    <property type="evidence" value="ECO:0007669"/>
    <property type="project" value="Ensembl"/>
</dbReference>
<feature type="compositionally biased region" description="Basic and acidic residues" evidence="25">
    <location>
        <begin position="1969"/>
        <end position="1981"/>
    </location>
</feature>
<keyword evidence="10 24" id="KW-0518">Myosin</keyword>
<keyword evidence="8" id="KW-0133">Cell shape</keyword>
<evidence type="ECO:0000256" key="24">
    <source>
        <dbReference type="PROSITE-ProRule" id="PRU00782"/>
    </source>
</evidence>
<dbReference type="FunFam" id="1.20.5.340:FF:000009">
    <property type="entry name" value="myosin-11 isoform X2"/>
    <property type="match status" value="1"/>
</dbReference>
<dbReference type="GO" id="GO:0001725">
    <property type="term" value="C:stress fiber"/>
    <property type="evidence" value="ECO:0007669"/>
    <property type="project" value="Ensembl"/>
</dbReference>
<dbReference type="GO" id="GO:0001778">
    <property type="term" value="P:plasma membrane repair"/>
    <property type="evidence" value="ECO:0007669"/>
    <property type="project" value="Ensembl"/>
</dbReference>
<dbReference type="GO" id="GO:0001772">
    <property type="term" value="C:immunological synapse"/>
    <property type="evidence" value="ECO:0007669"/>
    <property type="project" value="Ensembl"/>
</dbReference>
<dbReference type="GO" id="GO:1903923">
    <property type="term" value="P:positive regulation of protein processing in phagocytic vesicle"/>
    <property type="evidence" value="ECO:0007669"/>
    <property type="project" value="Ensembl"/>
</dbReference>
<sequence>MAQQAADKYLYVDKNFINNPLAQADWAAKKLVWVPSDKSGFEPASLKEEVGEEAIVELVENGKKVKVNKDDIQKMNPPKFSKVEDMAELTCLNEASVLHNLKERYYSGLIYTYSGLFCVVINPYKNLPIYSEEIVEMYKGKKRHEMPPHIYAITDTAYRSMMQDREDQSILCTGESGAGKTENTKKVIQYLAHVASSHKSKKDQGELERQLLQANPILEAFGNAKTVKNDNSSRFGKFIRINFDVNGYIVGANIETYLLEKSRAIRQAKEERTFHIFYYLLSGAGEHLKTDLLLEPYNKYRFLSNGHVTIPGQQDKDMFQETMEAMRIMGIPEEEQMGLLRVISGVLQLGNIVFKKERNSDQASMPDNTAAQKVSHLLGINVTDFTRGILTPRIKVGRDYVQKAQTKEQADFAIEALAKATYERMFRWLVLRINKALDKTKRQGASFIGILDIAGFEIFELNSFEQLCINYTNEKLQQLFNHTMFILEQEEYQREGIEWNFIDFGLDLQPCIDLIEKPAGPPGILALLDEECWFPKATDKSFVEKVVQEQGTHPKFQKPKQLKDKADFCIIHYAGKVDYKADEWLMKNMDPLNDNIATLLHQSSDKFVSELWKDEMESTQRAYFYQRFPILHLEPVDRIIGLDQVAGMSETALPGAFKTRKGMFRTVGQLYKEQLAKLMATLRNTNPNFVRCIIPNHEKKAGKLDPHLVLDQLRCNGVLEGIRICRQGFPNRVVFQEFRQRYEILTPNSIPKGFMDGKQACVLMIKALELDSNLYRIGQSKVFFRAGVLAHLEEERDLKITDVIIGFQACCRGYLARKAFAKRQQQLTAMKVLQRNCAAYLKLRNWQWWRLFTKVKPLLQVSRQEEEMMAKEEELVKVREKQLAAENRLTEMETLQSQLMAEKLQLQEQLQAETELCAEAEELRARLTAKKQELEEICHDLEARVEEEEERCQHLQAEKKKMQQNIQELEEQLEEEESARQKLQLEKVTTEAKLKKLEEDQIIMEDQNCKLAKEKKLLEDRIAEFTTNLMEEEEKSKSLAKLKNKHEAMITDLEEHLRREEKQRQELEKTRRKLEGDSTDLNDQIAELQAQIAELKMQLAKKEEELQAALARVEEEASQKNMALKKIRELESQISELQEDLESERASRNKAEKQKRDLGEELEALKTELEDTLDSTAAQQELRSKREQEVNILKKTLEDEAKTHEAQIQEMRQKHSQAVEELAEQLEQTKRVKANLEKAKQTLENERGELANEVKVLLQGKGDSEHKRKKAEAQLQELQVKFTEGERVRTELADKVTKLQVELDNVTGLLSQSDSKSSKLTKDFSALESQLQDTQELLQEENRQKLSLSTKLKQMEDEKNSFKEQLEEEEEAKQNLEKQISTLHAQVTDMKKKVEDGVGCLETAEEAKRKLQKDLEGLGQRYEEKVAAYDKLEKTKTRLQQELDDLLVDLDHQRQTASNLEKKQKKFDQLLAEEKTISAKYAEERDRAEAEAREKETKALSLARALEEAMEQKAELERLNKQFRTEMEDLMSSKDDVGKSVHELEKSKRALEQQVEEMKTQLEELEDELQATEDAKLRLEVNLQAMKAQFERDLQGRDEQSEEKRKQLVRQVREMEAELEDERKQRSMAVAARKKLEMDLKDLEAHIDSANKNRDEAIKQLRKLQAQMKDYMRELEDTRASREEILAQAKENEKKLKSMEAEMIQLQEELAATERAKRQAQQERDELADEIANSSGKGALALEEKRRLEARIAQLEEELDEEQSNTELLNDRLKKANLQIDQINTDLNLERSHAQKNENLRQQLERQNKELKVKLQEMEGAVKSKYKASITGLEAKIAQLEEQLDNETKERQAACKQVRRAEKKLKDVLLQVDDERRNAEQFKDQADKASTRLKQLKRQLEEAEEEAQRANASRRKLQRELEDATETADAMNREVSTLKSKLRRGDLPFVVPRRMARKGAGDCSDEEVDGKADGAEAKAAE</sequence>
<dbReference type="Gene3D" id="3.30.70.1590">
    <property type="match status" value="1"/>
</dbReference>
<dbReference type="GO" id="GO:1905684">
    <property type="term" value="P:regulation of plasma membrane repair"/>
    <property type="evidence" value="ECO:0007669"/>
    <property type="project" value="Ensembl"/>
</dbReference>
<dbReference type="Pfam" id="PF01576">
    <property type="entry name" value="Myosin_tail_1"/>
    <property type="match status" value="1"/>
</dbReference>
<evidence type="ECO:0000256" key="18">
    <source>
        <dbReference type="ARBA" id="ARBA00042289"/>
    </source>
</evidence>
<evidence type="ECO:0000256" key="20">
    <source>
        <dbReference type="ARBA" id="ARBA00058427"/>
    </source>
</evidence>
<dbReference type="GO" id="GO:0016460">
    <property type="term" value="C:myosin II complex"/>
    <property type="evidence" value="ECO:0007669"/>
    <property type="project" value="Ensembl"/>
</dbReference>
<evidence type="ECO:0000256" key="12">
    <source>
        <dbReference type="ARBA" id="ARBA00023203"/>
    </source>
</evidence>
<dbReference type="GO" id="GO:0005925">
    <property type="term" value="C:focal adhesion"/>
    <property type="evidence" value="ECO:0007669"/>
    <property type="project" value="Ensembl"/>
</dbReference>
<dbReference type="GO" id="GO:1903919">
    <property type="term" value="P:negative regulation of actin filament severing"/>
    <property type="evidence" value="ECO:0007669"/>
    <property type="project" value="Ensembl"/>
</dbReference>
<evidence type="ECO:0000256" key="16">
    <source>
        <dbReference type="ARBA" id="ARBA00039816"/>
    </source>
</evidence>
<dbReference type="InterPro" id="IPR008989">
    <property type="entry name" value="Myosin_S1_N"/>
</dbReference>
<dbReference type="GO" id="GO:0032418">
    <property type="term" value="P:lysosome localization"/>
    <property type="evidence" value="ECO:0007669"/>
    <property type="project" value="Ensembl"/>
</dbReference>
<dbReference type="GO" id="GO:0001701">
    <property type="term" value="P:in utero embryonic development"/>
    <property type="evidence" value="ECO:0007669"/>
    <property type="project" value="Ensembl"/>
</dbReference>
<dbReference type="Gene3D" id="1.20.5.340">
    <property type="match status" value="4"/>
</dbReference>
<dbReference type="InterPro" id="IPR004009">
    <property type="entry name" value="SH3_Myosin"/>
</dbReference>
<comment type="similarity">
    <text evidence="3 24">Belongs to the TRAFAC class myosin-kinesin ATPase superfamily. Myosin family.</text>
</comment>
<feature type="region of interest" description="Disordered" evidence="25">
    <location>
        <begin position="1056"/>
        <end position="1075"/>
    </location>
</feature>
<dbReference type="FunFam" id="1.10.10.820:FF:000002">
    <property type="entry name" value="Myosin heavy chain 10"/>
    <property type="match status" value="1"/>
</dbReference>
<evidence type="ECO:0000256" key="5">
    <source>
        <dbReference type="ARBA" id="ARBA00022741"/>
    </source>
</evidence>
<dbReference type="GO" id="GO:0005794">
    <property type="term" value="C:Golgi apparatus"/>
    <property type="evidence" value="ECO:0007669"/>
    <property type="project" value="Ensembl"/>
</dbReference>
<feature type="region of interest" description="Disordered" evidence="25">
    <location>
        <begin position="1956"/>
        <end position="1981"/>
    </location>
</feature>
<evidence type="ECO:0000256" key="10">
    <source>
        <dbReference type="ARBA" id="ARBA00023123"/>
    </source>
</evidence>
<dbReference type="SUPFAM" id="SSF90257">
    <property type="entry name" value="Myosin rod fragments"/>
    <property type="match status" value="6"/>
</dbReference>
<dbReference type="Gene3D" id="1.20.120.720">
    <property type="entry name" value="Myosin VI head, motor domain, U50 subdomain"/>
    <property type="match status" value="1"/>
</dbReference>
<dbReference type="Gene3D" id="4.10.270.10">
    <property type="entry name" value="Myosin, subunit A"/>
    <property type="match status" value="1"/>
</dbReference>
<keyword evidence="13" id="KW-0206">Cytoskeleton</keyword>
<dbReference type="GO" id="GO:0008180">
    <property type="term" value="C:COP9 signalosome"/>
    <property type="evidence" value="ECO:0007669"/>
    <property type="project" value="Ensembl"/>
</dbReference>
<dbReference type="PROSITE" id="PS51844">
    <property type="entry name" value="SH3_LIKE"/>
    <property type="match status" value="1"/>
</dbReference>
<organism evidence="28 29">
    <name type="scientific">Ailuropoda melanoleuca</name>
    <name type="common">Giant panda</name>
    <dbReference type="NCBI Taxonomy" id="9646"/>
    <lineage>
        <taxon>Eukaryota</taxon>
        <taxon>Metazoa</taxon>
        <taxon>Chordata</taxon>
        <taxon>Craniata</taxon>
        <taxon>Vertebrata</taxon>
        <taxon>Euteleostomi</taxon>
        <taxon>Mammalia</taxon>
        <taxon>Eutheria</taxon>
        <taxon>Laurasiatheria</taxon>
        <taxon>Carnivora</taxon>
        <taxon>Caniformia</taxon>
        <taxon>Ursidae</taxon>
        <taxon>Ailuropoda</taxon>
    </lineage>
</organism>
<dbReference type="FunFam" id="1.20.5.4820:FF:000002">
    <property type="entry name" value="Myosin heavy chain 10"/>
    <property type="match status" value="1"/>
</dbReference>
<dbReference type="GO" id="GO:0006509">
    <property type="term" value="P:membrane protein ectodomain proteolysis"/>
    <property type="evidence" value="ECO:0007669"/>
    <property type="project" value="Ensembl"/>
</dbReference>
<evidence type="ECO:0000259" key="27">
    <source>
        <dbReference type="PROSITE" id="PS51844"/>
    </source>
</evidence>
<dbReference type="GO" id="GO:0005524">
    <property type="term" value="F:ATP binding"/>
    <property type="evidence" value="ECO:0007669"/>
    <property type="project" value="UniProtKB-UniRule"/>
</dbReference>
<dbReference type="GO" id="GO:0006911">
    <property type="term" value="P:phagocytosis, engulfment"/>
    <property type="evidence" value="ECO:0007669"/>
    <property type="project" value="Ensembl"/>
</dbReference>
<evidence type="ECO:0000256" key="15">
    <source>
        <dbReference type="ARBA" id="ARBA00037865"/>
    </source>
</evidence>
<dbReference type="PANTHER" id="PTHR45615">
    <property type="entry name" value="MYOSIN HEAVY CHAIN, NON-MUSCLE"/>
    <property type="match status" value="1"/>
</dbReference>
<dbReference type="Ensembl" id="ENSAMET00000049740.1">
    <property type="protein sequence ID" value="ENSAMEP00000026095.1"/>
    <property type="gene ID" value="ENSAMEG00000009262.2"/>
</dbReference>
<reference evidence="28" key="3">
    <citation type="submission" date="2025-09" db="UniProtKB">
        <authorList>
            <consortium name="Ensembl"/>
        </authorList>
    </citation>
    <scope>IDENTIFICATION</scope>
</reference>
<feature type="compositionally biased region" description="Basic and acidic residues" evidence="25">
    <location>
        <begin position="1353"/>
        <end position="1365"/>
    </location>
</feature>
<dbReference type="GO" id="GO:0030224">
    <property type="term" value="P:monocyte differentiation"/>
    <property type="evidence" value="ECO:0007669"/>
    <property type="project" value="Ensembl"/>
</dbReference>
<dbReference type="SMART" id="SM00015">
    <property type="entry name" value="IQ"/>
    <property type="match status" value="1"/>
</dbReference>
<dbReference type="GO" id="GO:0031032">
    <property type="term" value="P:actomyosin structure organization"/>
    <property type="evidence" value="ECO:0007669"/>
    <property type="project" value="Ensembl"/>
</dbReference>
<dbReference type="InterPro" id="IPR001609">
    <property type="entry name" value="Myosin_head_motor_dom-like"/>
</dbReference>
<dbReference type="GO" id="GO:0035987">
    <property type="term" value="P:endodermal cell differentiation"/>
    <property type="evidence" value="ECO:0007669"/>
    <property type="project" value="Ensembl"/>
</dbReference>
<dbReference type="GO" id="GO:0043495">
    <property type="term" value="F:protein-membrane adaptor activity"/>
    <property type="evidence" value="ECO:0007669"/>
    <property type="project" value="Ensembl"/>
</dbReference>
<dbReference type="FunFam" id="1.20.5.340:FF:000008">
    <property type="entry name" value="Myosin heavy chain 11"/>
    <property type="match status" value="1"/>
</dbReference>
<evidence type="ECO:0000256" key="13">
    <source>
        <dbReference type="ARBA" id="ARBA00023212"/>
    </source>
</evidence>
<name>A0A7N5JJ03_AILME</name>
<dbReference type="Proteomes" id="UP000008912">
    <property type="component" value="Unassembled WGS sequence"/>
</dbReference>
<evidence type="ECO:0000256" key="4">
    <source>
        <dbReference type="ARBA" id="ARBA00022490"/>
    </source>
</evidence>
<dbReference type="GO" id="GO:0000146">
    <property type="term" value="F:microfilament motor activity"/>
    <property type="evidence" value="ECO:0007669"/>
    <property type="project" value="Ensembl"/>
</dbReference>
<dbReference type="GO" id="GO:0019904">
    <property type="term" value="F:protein domain specific binding"/>
    <property type="evidence" value="ECO:0007669"/>
    <property type="project" value="Ensembl"/>
</dbReference>
<dbReference type="GO" id="GO:0060327">
    <property type="term" value="P:cytoplasmic actin-based contraction involved in cell motility"/>
    <property type="evidence" value="ECO:0007669"/>
    <property type="project" value="Ensembl"/>
</dbReference>
<feature type="region of interest" description="Disordered" evidence="25">
    <location>
        <begin position="1138"/>
        <end position="1158"/>
    </location>
</feature>
<dbReference type="GO" id="GO:0005826">
    <property type="term" value="C:actomyosin contractile ring"/>
    <property type="evidence" value="ECO:0007669"/>
    <property type="project" value="Ensembl"/>
</dbReference>
<keyword evidence="14" id="KW-0968">Cytoplasmic vesicle</keyword>
<dbReference type="InterPro" id="IPR000048">
    <property type="entry name" value="IQ_motif_EF-hand-BS"/>
</dbReference>
<dbReference type="Gene3D" id="1.10.10.820">
    <property type="match status" value="1"/>
</dbReference>
<comment type="subunit">
    <text evidence="21">Myosin is a hexameric protein that consists of 2 heavy chain subunits (MHC), 2 alkali light chain subunits (MLC) and 2 regulatory light chain subunits (MLC-2). Interacts with RASIP1. Interacts with DDR1. Interacts with PDLIM2. Interacts with SVIL. Interacts with HTRA3. Interacts with Myo7a. Interacts with CFAP95. Interacts with LIMCH1; independently of the integration of MYH9 into the myosin complex. Interacts with RAB3A. Interacts with ZBED4. Interacts with S100A4; this interaction increases cell motility.</text>
</comment>
<proteinExistence type="inferred from homology"/>
<evidence type="ECO:0000313" key="28">
    <source>
        <dbReference type="Ensembl" id="ENSAMEP00000026095.1"/>
    </source>
</evidence>
<dbReference type="GO" id="GO:0001726">
    <property type="term" value="C:ruffle"/>
    <property type="evidence" value="ECO:0007669"/>
    <property type="project" value="Ensembl"/>
</dbReference>
<dbReference type="GO" id="GO:0000212">
    <property type="term" value="P:meiotic spindle organization"/>
    <property type="evidence" value="ECO:0007669"/>
    <property type="project" value="Ensembl"/>
</dbReference>
<evidence type="ECO:0000259" key="26">
    <source>
        <dbReference type="PROSITE" id="PS51456"/>
    </source>
</evidence>
<evidence type="ECO:0000256" key="6">
    <source>
        <dbReference type="ARBA" id="ARBA00022840"/>
    </source>
</evidence>
<dbReference type="Gene3D" id="1.20.58.530">
    <property type="match status" value="1"/>
</dbReference>
<reference evidence="28 29" key="1">
    <citation type="journal article" date="2010" name="Nature">
        <title>The sequence and de novo assembly of the giant panda genome.</title>
        <authorList>
            <person name="Li R."/>
            <person name="Fan W."/>
            <person name="Tian G."/>
            <person name="Zhu H."/>
            <person name="He L."/>
            <person name="Cai J."/>
            <person name="Huang Q."/>
            <person name="Cai Q."/>
            <person name="Li B."/>
            <person name="Bai Y."/>
            <person name="Zhang Z."/>
            <person name="Zhang Y."/>
            <person name="Wang W."/>
            <person name="Li J."/>
            <person name="Wei F."/>
            <person name="Li H."/>
            <person name="Jian M."/>
            <person name="Li J."/>
            <person name="Zhang Z."/>
            <person name="Nielsen R."/>
            <person name="Li D."/>
            <person name="Gu W."/>
            <person name="Yang Z."/>
            <person name="Xuan Z."/>
            <person name="Ryder O.A."/>
            <person name="Leung F.C."/>
            <person name="Zhou Y."/>
            <person name="Cao J."/>
            <person name="Sun X."/>
            <person name="Fu Y."/>
            <person name="Fang X."/>
            <person name="Guo X."/>
            <person name="Wang B."/>
            <person name="Hou R."/>
            <person name="Shen F."/>
            <person name="Mu B."/>
            <person name="Ni P."/>
            <person name="Lin R."/>
            <person name="Qian W."/>
            <person name="Wang G."/>
            <person name="Yu C."/>
            <person name="Nie W."/>
            <person name="Wang J."/>
            <person name="Wu Z."/>
            <person name="Liang H."/>
            <person name="Min J."/>
            <person name="Wu Q."/>
            <person name="Cheng S."/>
            <person name="Ruan J."/>
            <person name="Wang M."/>
            <person name="Shi Z."/>
            <person name="Wen M."/>
            <person name="Liu B."/>
            <person name="Ren X."/>
            <person name="Zheng H."/>
            <person name="Dong D."/>
            <person name="Cook K."/>
            <person name="Shan G."/>
            <person name="Zhang H."/>
            <person name="Kosiol C."/>
            <person name="Xie X."/>
            <person name="Lu Z."/>
            <person name="Zheng H."/>
            <person name="Li Y."/>
            <person name="Steiner C.C."/>
            <person name="Lam T.T."/>
            <person name="Lin S."/>
            <person name="Zhang Q."/>
            <person name="Li G."/>
            <person name="Tian J."/>
            <person name="Gong T."/>
            <person name="Liu H."/>
            <person name="Zhang D."/>
            <person name="Fang L."/>
            <person name="Ye C."/>
            <person name="Zhang J."/>
            <person name="Hu W."/>
            <person name="Xu A."/>
            <person name="Ren Y."/>
            <person name="Zhang G."/>
            <person name="Bruford M.W."/>
            <person name="Li Q."/>
            <person name="Ma L."/>
            <person name="Guo Y."/>
            <person name="An N."/>
            <person name="Hu Y."/>
            <person name="Zheng Y."/>
            <person name="Shi Y."/>
            <person name="Li Z."/>
            <person name="Liu Q."/>
            <person name="Chen Y."/>
            <person name="Zhao J."/>
            <person name="Qu N."/>
            <person name="Zhao S."/>
            <person name="Tian F."/>
            <person name="Wang X."/>
            <person name="Wang H."/>
            <person name="Xu L."/>
            <person name="Liu X."/>
            <person name="Vinar T."/>
            <person name="Wang Y."/>
            <person name="Lam T.W."/>
            <person name="Yiu S.M."/>
            <person name="Liu S."/>
            <person name="Zhang H."/>
            <person name="Li D."/>
            <person name="Huang Y."/>
            <person name="Wang X."/>
            <person name="Yang G."/>
            <person name="Jiang Z."/>
            <person name="Wang J."/>
            <person name="Qin N."/>
            <person name="Li L."/>
            <person name="Li J."/>
            <person name="Bolund L."/>
            <person name="Kristiansen K."/>
            <person name="Wong G.K."/>
            <person name="Olson M."/>
            <person name="Zhang X."/>
            <person name="Li S."/>
            <person name="Yang H."/>
            <person name="Wang J."/>
            <person name="Wang J."/>
        </authorList>
    </citation>
    <scope>NUCLEOTIDE SEQUENCE [LARGE SCALE GENOMIC DNA]</scope>
</reference>
<evidence type="ECO:0000256" key="22">
    <source>
        <dbReference type="ARBA" id="ARBA00079648"/>
    </source>
</evidence>
<evidence type="ECO:0000256" key="17">
    <source>
        <dbReference type="ARBA" id="ARBA00041440"/>
    </source>
</evidence>
<evidence type="ECO:0000256" key="19">
    <source>
        <dbReference type="ARBA" id="ARBA00043098"/>
    </source>
</evidence>
<dbReference type="Gene3D" id="6.10.250.2420">
    <property type="match status" value="1"/>
</dbReference>
<dbReference type="GO" id="GO:0005516">
    <property type="term" value="F:calmodulin binding"/>
    <property type="evidence" value="ECO:0007669"/>
    <property type="project" value="UniProtKB-KW"/>
</dbReference>
<dbReference type="GO" id="GO:0060473">
    <property type="term" value="C:cortical granule"/>
    <property type="evidence" value="ECO:0007669"/>
    <property type="project" value="UniProtKB-SubCell"/>
</dbReference>
<gene>
    <name evidence="28" type="primary">MYH9</name>
</gene>
<feature type="domain" description="Myosin motor" evidence="26">
    <location>
        <begin position="81"/>
        <end position="797"/>
    </location>
</feature>
<dbReference type="GO" id="GO:0005819">
    <property type="term" value="C:spindle"/>
    <property type="evidence" value="ECO:0007669"/>
    <property type="project" value="Ensembl"/>
</dbReference>
<keyword evidence="9" id="KW-0175">Coiled coil</keyword>
<dbReference type="GeneTree" id="ENSGT00940000155632"/>
<evidence type="ECO:0000256" key="14">
    <source>
        <dbReference type="ARBA" id="ARBA00023329"/>
    </source>
</evidence>
<comment type="function">
    <text evidence="20">Cellular myosin that appears to play a role in cytokinesis, cell shape, and specialized functions such as secretion and capping. Required for cortical actin clearance prior to oocyte exocytosis. Promotes cell motility in conjunction with S100A4. During cell spreading, plays an important role in cytoskeleton reorganization, focal contact formation (in the margins but not the central part of spreading cells), and lamellipodial retraction; this function is mechanically antagonized by MYH10.</text>
</comment>
<dbReference type="InterPro" id="IPR027417">
    <property type="entry name" value="P-loop_NTPase"/>
</dbReference>
<dbReference type="PANTHER" id="PTHR45615:SF16">
    <property type="entry name" value="MYOSIN-9"/>
    <property type="match status" value="1"/>
</dbReference>
<dbReference type="GO" id="GO:0031594">
    <property type="term" value="C:neuromuscular junction"/>
    <property type="evidence" value="ECO:0007669"/>
    <property type="project" value="Ensembl"/>
</dbReference>
<evidence type="ECO:0000256" key="8">
    <source>
        <dbReference type="ARBA" id="ARBA00022960"/>
    </source>
</evidence>
<dbReference type="GO" id="GO:0007520">
    <property type="term" value="P:myoblast fusion"/>
    <property type="evidence" value="ECO:0007669"/>
    <property type="project" value="Ensembl"/>
</dbReference>
<dbReference type="GO" id="GO:0001525">
    <property type="term" value="P:angiogenesis"/>
    <property type="evidence" value="ECO:0007669"/>
    <property type="project" value="Ensembl"/>
</dbReference>
<dbReference type="GO" id="GO:0043534">
    <property type="term" value="P:blood vessel endothelial cell migration"/>
    <property type="evidence" value="ECO:0007669"/>
    <property type="project" value="Ensembl"/>
</dbReference>
<dbReference type="SUPFAM" id="SSF52540">
    <property type="entry name" value="P-loop containing nucleoside triphosphate hydrolases"/>
    <property type="match status" value="1"/>
</dbReference>
<evidence type="ECO:0000256" key="11">
    <source>
        <dbReference type="ARBA" id="ARBA00023175"/>
    </source>
</evidence>
<dbReference type="FunFam" id="1.20.120.720:FF:000002">
    <property type="entry name" value="Myosin heavy chain 10"/>
    <property type="match status" value="1"/>
</dbReference>
<protein>
    <recommendedName>
        <fullName evidence="16">Myosin-9</fullName>
    </recommendedName>
    <alternativeName>
        <fullName evidence="22">Cellular myosin heavy chain, type A</fullName>
    </alternativeName>
    <alternativeName>
        <fullName evidence="17">Myosin heavy chain 9</fullName>
    </alternativeName>
    <alternativeName>
        <fullName evidence="18">Myosin heavy chain, non-muscle IIa</fullName>
    </alternativeName>
    <alternativeName>
        <fullName evidence="23">Non-muscle myosin heavy chain A</fullName>
    </alternativeName>
    <alternativeName>
        <fullName evidence="19">Non-muscle myosin heavy chain IIa</fullName>
    </alternativeName>
</protein>
<dbReference type="GO" id="GO:0043531">
    <property type="term" value="F:ADP binding"/>
    <property type="evidence" value="ECO:0007669"/>
    <property type="project" value="Ensembl"/>
</dbReference>
<dbReference type="PROSITE" id="PS50096">
    <property type="entry name" value="IQ"/>
    <property type="match status" value="1"/>
</dbReference>
<dbReference type="GO" id="GO:0032796">
    <property type="term" value="P:uropod organization"/>
    <property type="evidence" value="ECO:0007669"/>
    <property type="project" value="Ensembl"/>
</dbReference>
<dbReference type="GO" id="GO:0051015">
    <property type="term" value="F:actin filament binding"/>
    <property type="evidence" value="ECO:0007669"/>
    <property type="project" value="Ensembl"/>
</dbReference>
<feature type="region of interest" description="Disordered" evidence="25">
    <location>
        <begin position="1351"/>
        <end position="1375"/>
    </location>
</feature>
<dbReference type="GO" id="GO:0032154">
    <property type="term" value="C:cleavage furrow"/>
    <property type="evidence" value="ECO:0007669"/>
    <property type="project" value="Ensembl"/>
</dbReference>
<keyword evidence="29" id="KW-1185">Reference proteome</keyword>
<dbReference type="InterPro" id="IPR002928">
    <property type="entry name" value="Myosin_tail"/>
</dbReference>
<evidence type="ECO:0000256" key="21">
    <source>
        <dbReference type="ARBA" id="ARBA00065028"/>
    </source>
</evidence>
<comment type="subcellular location">
    <subcellularLocation>
        <location evidence="2">Cytoplasm</location>
        <location evidence="2">Cell cortex</location>
    </subcellularLocation>
    <subcellularLocation>
        <location evidence="1">Cytoplasm</location>
        <location evidence="1">Cytoskeleton</location>
    </subcellularLocation>
    <subcellularLocation>
        <location evidence="15">Cytoplasmic vesicle</location>
        <location evidence="15">Secretory vesicle</location>
        <location evidence="15">Cortical granule</location>
    </subcellularLocation>
</comment>
<dbReference type="GO" id="GO:0001931">
    <property type="term" value="C:uropod"/>
    <property type="evidence" value="ECO:0007669"/>
    <property type="project" value="Ensembl"/>
</dbReference>
<dbReference type="Pfam" id="PF02736">
    <property type="entry name" value="Myosin_N"/>
    <property type="match status" value="1"/>
</dbReference>
<dbReference type="GO" id="GO:0032506">
    <property type="term" value="P:cytokinetic process"/>
    <property type="evidence" value="ECO:0007669"/>
    <property type="project" value="Ensembl"/>
</dbReference>
<dbReference type="GO" id="GO:0008360">
    <property type="term" value="P:regulation of cell shape"/>
    <property type="evidence" value="ECO:0007669"/>
    <property type="project" value="UniProtKB-KW"/>
</dbReference>
<keyword evidence="12 24" id="KW-0009">Actin-binding</keyword>
<reference evidence="28" key="2">
    <citation type="submission" date="2025-08" db="UniProtKB">
        <authorList>
            <consortium name="Ensembl"/>
        </authorList>
    </citation>
    <scope>IDENTIFICATION</scope>
</reference>
<dbReference type="GO" id="GO:0001768">
    <property type="term" value="P:establishment of T cell polarity"/>
    <property type="evidence" value="ECO:0007669"/>
    <property type="project" value="Ensembl"/>
</dbReference>
<evidence type="ECO:0000256" key="25">
    <source>
        <dbReference type="SAM" id="MobiDB-lite"/>
    </source>
</evidence>
<keyword evidence="6 24" id="KW-0067">ATP-binding</keyword>